<dbReference type="PANTHER" id="PTHR12286:SF5">
    <property type="entry name" value="SACCHAROPINE DEHYDROGENASE-LIKE OXIDOREDUCTASE"/>
    <property type="match status" value="1"/>
</dbReference>
<proteinExistence type="predicted"/>
<evidence type="ECO:0000313" key="1">
    <source>
        <dbReference type="EMBL" id="MST34346.1"/>
    </source>
</evidence>
<keyword evidence="2" id="KW-1185">Reference proteome</keyword>
<organism evidence="1 2">
    <name type="scientific">Acidiferrimicrobium australe</name>
    <dbReference type="NCBI Taxonomy" id="2664430"/>
    <lineage>
        <taxon>Bacteria</taxon>
        <taxon>Bacillati</taxon>
        <taxon>Actinomycetota</taxon>
        <taxon>Acidimicrobiia</taxon>
        <taxon>Acidimicrobiales</taxon>
        <taxon>Acidimicrobiaceae</taxon>
        <taxon>Acidiferrimicrobium</taxon>
    </lineage>
</organism>
<dbReference type="Proteomes" id="UP000437736">
    <property type="component" value="Unassembled WGS sequence"/>
</dbReference>
<reference evidence="1 2" key="1">
    <citation type="submission" date="2019-11" db="EMBL/GenBank/DDBJ databases">
        <title>Acidiferrimicrobium australis gen. nov., sp. nov., an acidophilic and obligately heterotrophic, member of the Actinobacteria that catalyses dissimilatory oxido- reduction of iron isolated from metal-rich acidic water in Chile.</title>
        <authorList>
            <person name="Gonzalez D."/>
            <person name="Huber K."/>
            <person name="Hedrich S."/>
            <person name="Rojas-Villalobos C."/>
            <person name="Quatrini R."/>
            <person name="Dinamarca M.A."/>
            <person name="Schwarz A."/>
            <person name="Canales C."/>
            <person name="Nancucheo I."/>
        </authorList>
    </citation>
    <scope>NUCLEOTIDE SEQUENCE [LARGE SCALE GENOMIC DNA]</scope>
    <source>
        <strain evidence="1 2">USS-CCA1</strain>
    </source>
</reference>
<evidence type="ECO:0000313" key="2">
    <source>
        <dbReference type="Proteomes" id="UP000437736"/>
    </source>
</evidence>
<dbReference type="InterPro" id="IPR051276">
    <property type="entry name" value="Saccharopine_DH-like_oxidrdct"/>
</dbReference>
<dbReference type="PANTHER" id="PTHR12286">
    <property type="entry name" value="SACCHAROPINE DEHYDROGENASE-LIKE OXIDOREDUCTASE"/>
    <property type="match status" value="1"/>
</dbReference>
<gene>
    <name evidence="1" type="ORF">GHK86_16660</name>
</gene>
<sequence>MRDSIAGASAAAAASGARIVHACGYDAVPSDLAVLLLHTEAAGAGLTDTVLVARARGGLSGGTVDSLRAQLDAVRADPSLRRVLADPYSLSPDPAGEPVVGPQPDAFGPRRDPLLGEWSVPSVMGPFDTRIVRRSNALMGWAYGRDFRYREVMTFGRRPDGAVAAAAVAGGMGGLLAAMRFGPSRWVLDRALPAPGAGPSEAALR</sequence>
<dbReference type="EMBL" id="WJHE01000956">
    <property type="protein sequence ID" value="MST34346.1"/>
    <property type="molecule type" value="Genomic_DNA"/>
</dbReference>
<accession>A0ABW9QYF7</accession>
<protein>
    <submittedName>
        <fullName evidence="1">Enoyl-ACP reductase</fullName>
    </submittedName>
</protein>
<name>A0ABW9QYF7_9ACTN</name>
<feature type="non-terminal residue" evidence="1">
    <location>
        <position position="205"/>
    </location>
</feature>
<comment type="caution">
    <text evidence="1">The sequence shown here is derived from an EMBL/GenBank/DDBJ whole genome shotgun (WGS) entry which is preliminary data.</text>
</comment>